<protein>
    <recommendedName>
        <fullName evidence="3">Head-tail adaptor protein</fullName>
    </recommendedName>
</protein>
<dbReference type="Proteomes" id="UP000245080">
    <property type="component" value="Unassembled WGS sequence"/>
</dbReference>
<accession>A0A2V1N117</accession>
<comment type="caution">
    <text evidence="1">The sequence shown here is derived from an EMBL/GenBank/DDBJ whole genome shotgun (WGS) entry which is preliminary data.</text>
</comment>
<gene>
    <name evidence="1" type="ORF">DCM90_01925</name>
</gene>
<evidence type="ECO:0000313" key="2">
    <source>
        <dbReference type="Proteomes" id="UP000245080"/>
    </source>
</evidence>
<keyword evidence="2" id="KW-1185">Reference proteome</keyword>
<sequence length="117" mass="13015">MKLARRGQRTVYLRRRILRTDDEGNSIHSWGSAVPLQVTMQPAGGSVNAAIYGNDLTYMKSLMYQGKQIIEGINENDGICVMVSKDADDPDYKIISISTYSDHLNVLIKKVDTHAGN</sequence>
<reference evidence="1 2" key="1">
    <citation type="journal article" date="2018" name="Int. J. Syst. Evol. Microbiol.">
        <title>Lactobacillus bambusae sp. nov., isolated from a traditional fermented Ma-bamboo shoots of Taiwan.</title>
        <authorList>
            <person name="Wang L.-T."/>
        </authorList>
    </citation>
    <scope>NUCLEOTIDE SEQUENCE [LARGE SCALE GENOMIC DNA]</scope>
    <source>
        <strain evidence="1 2">BS-W1</strain>
    </source>
</reference>
<evidence type="ECO:0000313" key="1">
    <source>
        <dbReference type="EMBL" id="PWG00959.1"/>
    </source>
</evidence>
<dbReference type="OrthoDB" id="2637769at2"/>
<dbReference type="EMBL" id="QCXQ01000001">
    <property type="protein sequence ID" value="PWG00959.1"/>
    <property type="molecule type" value="Genomic_DNA"/>
</dbReference>
<evidence type="ECO:0008006" key="3">
    <source>
        <dbReference type="Google" id="ProtNLM"/>
    </source>
</evidence>
<organism evidence="1 2">
    <name type="scientific">Levilactobacillus bambusae</name>
    <dbReference type="NCBI Taxonomy" id="2024736"/>
    <lineage>
        <taxon>Bacteria</taxon>
        <taxon>Bacillati</taxon>
        <taxon>Bacillota</taxon>
        <taxon>Bacilli</taxon>
        <taxon>Lactobacillales</taxon>
        <taxon>Lactobacillaceae</taxon>
        <taxon>Levilactobacillus</taxon>
    </lineage>
</organism>
<dbReference type="AlphaFoldDB" id="A0A2V1N117"/>
<dbReference type="RefSeq" id="WP_109249672.1">
    <property type="nucleotide sequence ID" value="NZ_QCXQ01000001.1"/>
</dbReference>
<proteinExistence type="predicted"/>
<name>A0A2V1N117_9LACO</name>